<feature type="region of interest" description="Disordered" evidence="4">
    <location>
        <begin position="97"/>
        <end position="127"/>
    </location>
</feature>
<dbReference type="InterPro" id="IPR002110">
    <property type="entry name" value="Ankyrin_rpt"/>
</dbReference>
<reference evidence="6" key="1">
    <citation type="submission" date="2020-06" db="EMBL/GenBank/DDBJ databases">
        <title>Draft genome of Bugula neritina, a colonial animal packing powerful symbionts and potential medicines.</title>
        <authorList>
            <person name="Rayko M."/>
        </authorList>
    </citation>
    <scope>NUCLEOTIDE SEQUENCE [LARGE SCALE GENOMIC DNA]</scope>
    <source>
        <strain evidence="6">Kwan_BN1</strain>
    </source>
</reference>
<feature type="signal peptide" evidence="5">
    <location>
        <begin position="1"/>
        <end position="29"/>
    </location>
</feature>
<dbReference type="SMART" id="SM00248">
    <property type="entry name" value="ANK"/>
    <property type="match status" value="2"/>
</dbReference>
<feature type="chain" id="PRO_5029682386" evidence="5">
    <location>
        <begin position="30"/>
        <end position="127"/>
    </location>
</feature>
<evidence type="ECO:0000256" key="1">
    <source>
        <dbReference type="ARBA" id="ARBA00022737"/>
    </source>
</evidence>
<keyword evidence="5" id="KW-0732">Signal</keyword>
<keyword evidence="1" id="KW-0677">Repeat</keyword>
<sequence>MIFFPSFCVVKLNILALFAMLLLSIGVNGSIRMDNGWTPSHCAAESGRIHILRALHNANIRLDEKDDSGDTPLDIAKMYAHNECVKFLQSVLGEYKGTREASAPSSSTKSSAKGTKKTKANSIETPS</sequence>
<evidence type="ECO:0000256" key="5">
    <source>
        <dbReference type="SAM" id="SignalP"/>
    </source>
</evidence>
<evidence type="ECO:0000256" key="2">
    <source>
        <dbReference type="ARBA" id="ARBA00023043"/>
    </source>
</evidence>
<evidence type="ECO:0000313" key="6">
    <source>
        <dbReference type="EMBL" id="KAF6037013.1"/>
    </source>
</evidence>
<dbReference type="Gene3D" id="1.25.40.20">
    <property type="entry name" value="Ankyrin repeat-containing domain"/>
    <property type="match status" value="1"/>
</dbReference>
<dbReference type="EMBL" id="VXIV02000637">
    <property type="protein sequence ID" value="KAF6037013.1"/>
    <property type="molecule type" value="Genomic_DNA"/>
</dbReference>
<dbReference type="SUPFAM" id="SSF48403">
    <property type="entry name" value="Ankyrin repeat"/>
    <property type="match status" value="1"/>
</dbReference>
<comment type="caution">
    <text evidence="6">The sequence shown here is derived from an EMBL/GenBank/DDBJ whole genome shotgun (WGS) entry which is preliminary data.</text>
</comment>
<dbReference type="PROSITE" id="PS50088">
    <property type="entry name" value="ANK_REPEAT"/>
    <property type="match status" value="1"/>
</dbReference>
<protein>
    <submittedName>
        <fullName evidence="6">ANKRD66</fullName>
    </submittedName>
</protein>
<evidence type="ECO:0000256" key="3">
    <source>
        <dbReference type="PROSITE-ProRule" id="PRU00023"/>
    </source>
</evidence>
<dbReference type="Proteomes" id="UP000593567">
    <property type="component" value="Unassembled WGS sequence"/>
</dbReference>
<dbReference type="PANTHER" id="PTHR24201:SF15">
    <property type="entry name" value="ANKYRIN REPEAT DOMAIN-CONTAINING PROTEIN 66"/>
    <property type="match status" value="1"/>
</dbReference>
<evidence type="ECO:0000313" key="7">
    <source>
        <dbReference type="Proteomes" id="UP000593567"/>
    </source>
</evidence>
<keyword evidence="7" id="KW-1185">Reference proteome</keyword>
<dbReference type="OrthoDB" id="194358at2759"/>
<dbReference type="PANTHER" id="PTHR24201">
    <property type="entry name" value="ANK_REP_REGION DOMAIN-CONTAINING PROTEIN"/>
    <property type="match status" value="1"/>
</dbReference>
<dbReference type="InterPro" id="IPR036770">
    <property type="entry name" value="Ankyrin_rpt-contain_sf"/>
</dbReference>
<dbReference type="InterPro" id="IPR050776">
    <property type="entry name" value="Ank_Repeat/CDKN_Inhibitor"/>
</dbReference>
<dbReference type="Pfam" id="PF12796">
    <property type="entry name" value="Ank_2"/>
    <property type="match status" value="1"/>
</dbReference>
<proteinExistence type="predicted"/>
<feature type="repeat" description="ANK" evidence="3">
    <location>
        <begin position="35"/>
        <end position="67"/>
    </location>
</feature>
<name>A0A7J7KFN5_BUGNE</name>
<dbReference type="AlphaFoldDB" id="A0A7J7KFN5"/>
<keyword evidence="2 3" id="KW-0040">ANK repeat</keyword>
<gene>
    <name evidence="6" type="ORF">EB796_004674</name>
</gene>
<feature type="compositionally biased region" description="Low complexity" evidence="4">
    <location>
        <begin position="101"/>
        <end position="113"/>
    </location>
</feature>
<evidence type="ECO:0000256" key="4">
    <source>
        <dbReference type="SAM" id="MobiDB-lite"/>
    </source>
</evidence>
<accession>A0A7J7KFN5</accession>
<organism evidence="6 7">
    <name type="scientific">Bugula neritina</name>
    <name type="common">Brown bryozoan</name>
    <name type="synonym">Sertularia neritina</name>
    <dbReference type="NCBI Taxonomy" id="10212"/>
    <lineage>
        <taxon>Eukaryota</taxon>
        <taxon>Metazoa</taxon>
        <taxon>Spiralia</taxon>
        <taxon>Lophotrochozoa</taxon>
        <taxon>Bryozoa</taxon>
        <taxon>Gymnolaemata</taxon>
        <taxon>Cheilostomatida</taxon>
        <taxon>Flustrina</taxon>
        <taxon>Buguloidea</taxon>
        <taxon>Bugulidae</taxon>
        <taxon>Bugula</taxon>
    </lineage>
</organism>